<comment type="caution">
    <text evidence="14">The sequence shown here is derived from an EMBL/GenBank/DDBJ whole genome shotgun (WGS) entry which is preliminary data.</text>
</comment>
<dbReference type="Gene3D" id="1.10.287.130">
    <property type="match status" value="1"/>
</dbReference>
<evidence type="ECO:0000256" key="1">
    <source>
        <dbReference type="ARBA" id="ARBA00000085"/>
    </source>
</evidence>
<evidence type="ECO:0000256" key="7">
    <source>
        <dbReference type="ARBA" id="ARBA00022777"/>
    </source>
</evidence>
<evidence type="ECO:0000256" key="8">
    <source>
        <dbReference type="ARBA" id="ARBA00022989"/>
    </source>
</evidence>
<feature type="domain" description="Histidine kinase" evidence="12">
    <location>
        <begin position="248"/>
        <end position="463"/>
    </location>
</feature>
<dbReference type="CDD" id="cd00082">
    <property type="entry name" value="HisKA"/>
    <property type="match status" value="1"/>
</dbReference>
<dbReference type="CDD" id="cd06225">
    <property type="entry name" value="HAMP"/>
    <property type="match status" value="1"/>
</dbReference>
<keyword evidence="4" id="KW-0597">Phosphoprotein</keyword>
<proteinExistence type="predicted"/>
<evidence type="ECO:0000256" key="3">
    <source>
        <dbReference type="ARBA" id="ARBA00012438"/>
    </source>
</evidence>
<gene>
    <name evidence="14" type="ORF">ACFFRE_00955</name>
</gene>
<protein>
    <recommendedName>
        <fullName evidence="3">histidine kinase</fullName>
        <ecNumber evidence="3">2.7.13.3</ecNumber>
    </recommendedName>
</protein>
<dbReference type="SUPFAM" id="SSF158472">
    <property type="entry name" value="HAMP domain-like"/>
    <property type="match status" value="1"/>
</dbReference>
<keyword evidence="15" id="KW-1185">Reference proteome</keyword>
<dbReference type="Pfam" id="PF00512">
    <property type="entry name" value="HisKA"/>
    <property type="match status" value="1"/>
</dbReference>
<evidence type="ECO:0000256" key="11">
    <source>
        <dbReference type="SAM" id="Phobius"/>
    </source>
</evidence>
<dbReference type="InterPro" id="IPR004358">
    <property type="entry name" value="Sig_transdc_His_kin-like_C"/>
</dbReference>
<dbReference type="InterPro" id="IPR005467">
    <property type="entry name" value="His_kinase_dom"/>
</dbReference>
<dbReference type="Pfam" id="PF02518">
    <property type="entry name" value="HATPase_c"/>
    <property type="match status" value="1"/>
</dbReference>
<evidence type="ECO:0000256" key="5">
    <source>
        <dbReference type="ARBA" id="ARBA00022679"/>
    </source>
</evidence>
<dbReference type="SUPFAM" id="SSF55874">
    <property type="entry name" value="ATPase domain of HSP90 chaperone/DNA topoisomerase II/histidine kinase"/>
    <property type="match status" value="1"/>
</dbReference>
<dbReference type="SMART" id="SM00387">
    <property type="entry name" value="HATPase_c"/>
    <property type="match status" value="1"/>
</dbReference>
<organism evidence="14 15">
    <name type="scientific">Aciditerrimonas ferrireducens</name>
    <dbReference type="NCBI Taxonomy" id="667306"/>
    <lineage>
        <taxon>Bacteria</taxon>
        <taxon>Bacillati</taxon>
        <taxon>Actinomycetota</taxon>
        <taxon>Acidimicrobiia</taxon>
        <taxon>Acidimicrobiales</taxon>
        <taxon>Acidimicrobiaceae</taxon>
        <taxon>Aciditerrimonas</taxon>
    </lineage>
</organism>
<dbReference type="InterPro" id="IPR036890">
    <property type="entry name" value="HATPase_C_sf"/>
</dbReference>
<keyword evidence="9" id="KW-0902">Two-component regulatory system</keyword>
<dbReference type="PANTHER" id="PTHR45436">
    <property type="entry name" value="SENSOR HISTIDINE KINASE YKOH"/>
    <property type="match status" value="1"/>
</dbReference>
<dbReference type="InterPro" id="IPR003660">
    <property type="entry name" value="HAMP_dom"/>
</dbReference>
<keyword evidence="10 11" id="KW-0472">Membrane</keyword>
<dbReference type="InterPro" id="IPR003661">
    <property type="entry name" value="HisK_dim/P_dom"/>
</dbReference>
<keyword evidence="6 11" id="KW-0812">Transmembrane</keyword>
<dbReference type="Gene3D" id="6.10.340.10">
    <property type="match status" value="1"/>
</dbReference>
<comment type="catalytic activity">
    <reaction evidence="1">
        <text>ATP + protein L-histidine = ADP + protein N-phospho-L-histidine.</text>
        <dbReference type="EC" id="2.7.13.3"/>
    </reaction>
</comment>
<evidence type="ECO:0000256" key="4">
    <source>
        <dbReference type="ARBA" id="ARBA00022553"/>
    </source>
</evidence>
<dbReference type="EMBL" id="JBHLYQ010000004">
    <property type="protein sequence ID" value="MFC0080725.1"/>
    <property type="molecule type" value="Genomic_DNA"/>
</dbReference>
<dbReference type="SMART" id="SM00304">
    <property type="entry name" value="HAMP"/>
    <property type="match status" value="1"/>
</dbReference>
<evidence type="ECO:0000256" key="2">
    <source>
        <dbReference type="ARBA" id="ARBA00004236"/>
    </source>
</evidence>
<dbReference type="InterPro" id="IPR050428">
    <property type="entry name" value="TCS_sensor_his_kinase"/>
</dbReference>
<keyword evidence="7 14" id="KW-0418">Kinase</keyword>
<feature type="non-terminal residue" evidence="14">
    <location>
        <position position="473"/>
    </location>
</feature>
<feature type="domain" description="HAMP" evidence="13">
    <location>
        <begin position="180"/>
        <end position="233"/>
    </location>
</feature>
<accession>A0ABV6BZ56</accession>
<name>A0ABV6BZ56_9ACTN</name>
<evidence type="ECO:0000259" key="12">
    <source>
        <dbReference type="PROSITE" id="PS50109"/>
    </source>
</evidence>
<dbReference type="PROSITE" id="PS50109">
    <property type="entry name" value="HIS_KIN"/>
    <property type="match status" value="1"/>
</dbReference>
<dbReference type="SMART" id="SM00388">
    <property type="entry name" value="HisKA"/>
    <property type="match status" value="1"/>
</dbReference>
<comment type="subcellular location">
    <subcellularLocation>
        <location evidence="2">Cell membrane</location>
    </subcellularLocation>
</comment>
<dbReference type="SUPFAM" id="SSF47384">
    <property type="entry name" value="Homodimeric domain of signal transducing histidine kinase"/>
    <property type="match status" value="1"/>
</dbReference>
<dbReference type="InterPro" id="IPR003594">
    <property type="entry name" value="HATPase_dom"/>
</dbReference>
<feature type="transmembrane region" description="Helical" evidence="11">
    <location>
        <begin position="156"/>
        <end position="179"/>
    </location>
</feature>
<evidence type="ECO:0000259" key="13">
    <source>
        <dbReference type="PROSITE" id="PS50885"/>
    </source>
</evidence>
<dbReference type="PANTHER" id="PTHR45436:SF5">
    <property type="entry name" value="SENSOR HISTIDINE KINASE TRCS"/>
    <property type="match status" value="1"/>
</dbReference>
<evidence type="ECO:0000256" key="10">
    <source>
        <dbReference type="ARBA" id="ARBA00023136"/>
    </source>
</evidence>
<dbReference type="InterPro" id="IPR036097">
    <property type="entry name" value="HisK_dim/P_sf"/>
</dbReference>
<dbReference type="GO" id="GO:0016301">
    <property type="term" value="F:kinase activity"/>
    <property type="evidence" value="ECO:0007669"/>
    <property type="project" value="UniProtKB-KW"/>
</dbReference>
<evidence type="ECO:0000313" key="14">
    <source>
        <dbReference type="EMBL" id="MFC0080725.1"/>
    </source>
</evidence>
<dbReference type="CDD" id="cd00075">
    <property type="entry name" value="HATPase"/>
    <property type="match status" value="1"/>
</dbReference>
<sequence length="473" mass="50363">MTLRTRLLLALLALLVVGLAVADVLTYTELRTYLVGQVDQQLEAVPLRSVARTVAFCRQQALFSAGQSCQVPLDSSGTLPPGDFAQLGGPGGVEATLWFGPPQQLPKLPADPPDGPFTASVANGPAYRVLAAQLPDGETVVVGTPLTAVDHDLGHLLLVEVLVSAGALVALGVAAGLIVRRGLRPLRAMAKTAGAIAGGDLSRRVDDADPRTEVGQLGEALNVMLTEIERAFAAQAASEDRLRRFLADASHELRTPLTSIRGYAELFDRGARDRPEDLAVAMGHIRSEAERMALLVEDLLLLARLDQKRPLERQPVELVELAQETVAAARAAHPDREVRLVHLRAAVQVEGDRLRLRQVLDNLVANALVHTPPESPVEVTVGEEAGWAVLMVADRGPGIPPEERQRIFEPFQRLDPSRQRATGGLGLGLAIVAALVRAHGGQVAVEDRPGGGALFRVRLPLLPAKRLAGGDGP</sequence>
<evidence type="ECO:0000256" key="9">
    <source>
        <dbReference type="ARBA" id="ARBA00023012"/>
    </source>
</evidence>
<dbReference type="Gene3D" id="3.30.565.10">
    <property type="entry name" value="Histidine kinase-like ATPase, C-terminal domain"/>
    <property type="match status" value="1"/>
</dbReference>
<dbReference type="Pfam" id="PF00672">
    <property type="entry name" value="HAMP"/>
    <property type="match status" value="1"/>
</dbReference>
<dbReference type="Proteomes" id="UP001589788">
    <property type="component" value="Unassembled WGS sequence"/>
</dbReference>
<reference evidence="14 15" key="1">
    <citation type="submission" date="2024-09" db="EMBL/GenBank/DDBJ databases">
        <authorList>
            <person name="Sun Q."/>
            <person name="Mori K."/>
        </authorList>
    </citation>
    <scope>NUCLEOTIDE SEQUENCE [LARGE SCALE GENOMIC DNA]</scope>
    <source>
        <strain evidence="14 15">JCM 15389</strain>
    </source>
</reference>
<dbReference type="PRINTS" id="PR00344">
    <property type="entry name" value="BCTRLSENSOR"/>
</dbReference>
<evidence type="ECO:0000256" key="6">
    <source>
        <dbReference type="ARBA" id="ARBA00022692"/>
    </source>
</evidence>
<keyword evidence="8 11" id="KW-1133">Transmembrane helix</keyword>
<dbReference type="PROSITE" id="PS50885">
    <property type="entry name" value="HAMP"/>
    <property type="match status" value="1"/>
</dbReference>
<dbReference type="RefSeq" id="WP_377787227.1">
    <property type="nucleotide sequence ID" value="NZ_JBHLYQ010000004.1"/>
</dbReference>
<dbReference type="EC" id="2.7.13.3" evidence="3"/>
<keyword evidence="5" id="KW-0808">Transferase</keyword>
<evidence type="ECO:0000313" key="15">
    <source>
        <dbReference type="Proteomes" id="UP001589788"/>
    </source>
</evidence>